<dbReference type="Proteomes" id="UP001151582">
    <property type="component" value="Unassembled WGS sequence"/>
</dbReference>
<dbReference type="OrthoDB" id="25002at2759"/>
<dbReference type="AlphaFoldDB" id="A0A9W8EAG4"/>
<reference evidence="2" key="1">
    <citation type="submission" date="2022-07" db="EMBL/GenBank/DDBJ databases">
        <title>Phylogenomic reconstructions and comparative analyses of Kickxellomycotina fungi.</title>
        <authorList>
            <person name="Reynolds N.K."/>
            <person name="Stajich J.E."/>
            <person name="Barry K."/>
            <person name="Grigoriev I.V."/>
            <person name="Crous P."/>
            <person name="Smith M.E."/>
        </authorList>
    </citation>
    <scope>NUCLEOTIDE SEQUENCE</scope>
    <source>
        <strain evidence="2">RSA 567</strain>
    </source>
</reference>
<accession>A0A9W8EAG4</accession>
<organism evidence="2 3">
    <name type="scientific">Dimargaris verticillata</name>
    <dbReference type="NCBI Taxonomy" id="2761393"/>
    <lineage>
        <taxon>Eukaryota</taxon>
        <taxon>Fungi</taxon>
        <taxon>Fungi incertae sedis</taxon>
        <taxon>Zoopagomycota</taxon>
        <taxon>Kickxellomycotina</taxon>
        <taxon>Dimargaritomycetes</taxon>
        <taxon>Dimargaritales</taxon>
        <taxon>Dimargaritaceae</taxon>
        <taxon>Dimargaris</taxon>
    </lineage>
</organism>
<gene>
    <name evidence="2" type="ORF">H4R34_005202</name>
</gene>
<dbReference type="PANTHER" id="PTHR43846">
    <property type="entry name" value="UPF0176 PROTEIN YCEA"/>
    <property type="match status" value="1"/>
</dbReference>
<evidence type="ECO:0000313" key="2">
    <source>
        <dbReference type="EMBL" id="KAJ1973060.1"/>
    </source>
</evidence>
<dbReference type="PROSITE" id="PS50206">
    <property type="entry name" value="RHODANESE_3"/>
    <property type="match status" value="1"/>
</dbReference>
<protein>
    <recommendedName>
        <fullName evidence="1">Rhodanese domain-containing protein</fullName>
    </recommendedName>
</protein>
<dbReference type="Gene3D" id="3.40.250.10">
    <property type="entry name" value="Rhodanese-like domain"/>
    <property type="match status" value="1"/>
</dbReference>
<dbReference type="InterPro" id="IPR036873">
    <property type="entry name" value="Rhodanese-like_dom_sf"/>
</dbReference>
<feature type="domain" description="Rhodanese" evidence="1">
    <location>
        <begin position="61"/>
        <end position="152"/>
    </location>
</feature>
<sequence>MTPNTCAFADLRVKVKRQVVSDGILVPKHLDIHRHWPNHISPQAFHAKLEAVMAQPRSSTAAPLLPVIDMRNHYEAEVGYFRGAVQLNADTFQVAMQQLDQIVAQYDRTQEILMYCTGGIRCTKAGAYLKAKGCKQVSVWANVTNVEPSATSTQIAATLAAIYFLSSAQNVQHATMALAANVDA</sequence>
<keyword evidence="3" id="KW-1185">Reference proteome</keyword>
<evidence type="ECO:0000313" key="3">
    <source>
        <dbReference type="Proteomes" id="UP001151582"/>
    </source>
</evidence>
<dbReference type="SUPFAM" id="SSF52821">
    <property type="entry name" value="Rhodanese/Cell cycle control phosphatase"/>
    <property type="match status" value="1"/>
</dbReference>
<dbReference type="PANTHER" id="PTHR43846:SF1">
    <property type="entry name" value="TRNA URIDINE(34) HYDROXYLASE"/>
    <property type="match status" value="1"/>
</dbReference>
<comment type="caution">
    <text evidence="2">The sequence shown here is derived from an EMBL/GenBank/DDBJ whole genome shotgun (WGS) entry which is preliminary data.</text>
</comment>
<dbReference type="InterPro" id="IPR001763">
    <property type="entry name" value="Rhodanese-like_dom"/>
</dbReference>
<evidence type="ECO:0000259" key="1">
    <source>
        <dbReference type="PROSITE" id="PS50206"/>
    </source>
</evidence>
<dbReference type="Pfam" id="PF00581">
    <property type="entry name" value="Rhodanese"/>
    <property type="match status" value="1"/>
</dbReference>
<dbReference type="EMBL" id="JANBQB010000901">
    <property type="protein sequence ID" value="KAJ1973060.1"/>
    <property type="molecule type" value="Genomic_DNA"/>
</dbReference>
<proteinExistence type="predicted"/>
<name>A0A9W8EAG4_9FUNG</name>